<feature type="coiled-coil region" evidence="1">
    <location>
        <begin position="5"/>
        <end position="172"/>
    </location>
</feature>
<dbReference type="Pfam" id="PF00514">
    <property type="entry name" value="Arm"/>
    <property type="match status" value="1"/>
</dbReference>
<feature type="compositionally biased region" description="Polar residues" evidence="2">
    <location>
        <begin position="319"/>
        <end position="338"/>
    </location>
</feature>
<dbReference type="InterPro" id="IPR000225">
    <property type="entry name" value="Armadillo"/>
</dbReference>
<accession>A0A5J4V284</accession>
<dbReference type="AlphaFoldDB" id="A0A5J4V284"/>
<organism evidence="3 4">
    <name type="scientific">Streblomastix strix</name>
    <dbReference type="NCBI Taxonomy" id="222440"/>
    <lineage>
        <taxon>Eukaryota</taxon>
        <taxon>Metamonada</taxon>
        <taxon>Preaxostyla</taxon>
        <taxon>Oxymonadida</taxon>
        <taxon>Streblomastigidae</taxon>
        <taxon>Streblomastix</taxon>
    </lineage>
</organism>
<sequence length="654" mass="75960">MDQFVKERKELDENYRKRIKEEKQEKEKQEKRAKQSDIEIKKKDEEIENLIKEKKTKEQVMKQLNNELNNLKQQQIKEQQLTLTKDADILRLEKEKKDKEKRVDKLEGDRKDRDKEIEKLKADQKEKKIKIDKLEEEKNALLADISKKEDEKKKLNEQIFAEQIKAKKLLEEEKEKEKKPVVPIDIISPDNYPIILLNTPLSRILNAAAHYNDPTRILAHRGLDLLMKWITEQALEEQKRDLGNTGIIEEISQIVIKERMDRYQELKDNQRMIQSFRCLIELVKSDESIRRSIECCLFKDLIKMIKENSVNSNNKSNKQLSTPNVSRTGSPSSIPQDQLINSIQITSPKTNSSLNSTQNKSFIQITHLHTFLLYSFTPTTNEQKDKLFQMGIVASFVALLAHPDKKVVTDAIDGLYNIIVGGSNLSRDSMFHPYFRTVIQGEGDGKIDVNNPNINYQDDYEDEDQEACDNFTINPCSGVGRLMDVFEQSKFVDHQLTIAMSIGFLFRGRKLPQRCQRCIKVLKERMLQSDDTIAKSAISALKFLSPRKENHKLIVDRPFVQQLVSVIQNRQELVAENAMNVLFELYTKGDESVQEIIASYTPLSKLQPHMHNQDKYIRGCAKALFRQLKKHPINMQSTEEESEEDEDDEGKGKN</sequence>
<dbReference type="InterPro" id="IPR016024">
    <property type="entry name" value="ARM-type_fold"/>
</dbReference>
<dbReference type="InterPro" id="IPR011989">
    <property type="entry name" value="ARM-like"/>
</dbReference>
<feature type="compositionally biased region" description="Acidic residues" evidence="2">
    <location>
        <begin position="638"/>
        <end position="654"/>
    </location>
</feature>
<gene>
    <name evidence="3" type="ORF">EZS28_028317</name>
</gene>
<evidence type="ECO:0000313" key="3">
    <source>
        <dbReference type="EMBL" id="KAA6376155.1"/>
    </source>
</evidence>
<evidence type="ECO:0000256" key="1">
    <source>
        <dbReference type="SAM" id="Coils"/>
    </source>
</evidence>
<feature type="region of interest" description="Disordered" evidence="2">
    <location>
        <begin position="631"/>
        <end position="654"/>
    </location>
</feature>
<dbReference type="SMART" id="SM00185">
    <property type="entry name" value="ARM"/>
    <property type="match status" value="1"/>
</dbReference>
<comment type="caution">
    <text evidence="3">The sequence shown here is derived from an EMBL/GenBank/DDBJ whole genome shotgun (WGS) entry which is preliminary data.</text>
</comment>
<dbReference type="Proteomes" id="UP000324800">
    <property type="component" value="Unassembled WGS sequence"/>
</dbReference>
<protein>
    <submittedName>
        <fullName evidence="3">Uncharacterized protein</fullName>
    </submittedName>
</protein>
<reference evidence="3 4" key="1">
    <citation type="submission" date="2019-03" db="EMBL/GenBank/DDBJ databases">
        <title>Single cell metagenomics reveals metabolic interactions within the superorganism composed of flagellate Streblomastix strix and complex community of Bacteroidetes bacteria on its surface.</title>
        <authorList>
            <person name="Treitli S.C."/>
            <person name="Kolisko M."/>
            <person name="Husnik F."/>
            <person name="Keeling P."/>
            <person name="Hampl V."/>
        </authorList>
    </citation>
    <scope>NUCLEOTIDE SEQUENCE [LARGE SCALE GENOMIC DNA]</scope>
    <source>
        <strain evidence="3">ST1C</strain>
    </source>
</reference>
<dbReference type="EMBL" id="SNRW01010725">
    <property type="protein sequence ID" value="KAA6376155.1"/>
    <property type="molecule type" value="Genomic_DNA"/>
</dbReference>
<evidence type="ECO:0000256" key="2">
    <source>
        <dbReference type="SAM" id="MobiDB-lite"/>
    </source>
</evidence>
<evidence type="ECO:0000313" key="4">
    <source>
        <dbReference type="Proteomes" id="UP000324800"/>
    </source>
</evidence>
<keyword evidence="1" id="KW-0175">Coiled coil</keyword>
<dbReference type="SUPFAM" id="SSF48371">
    <property type="entry name" value="ARM repeat"/>
    <property type="match status" value="1"/>
</dbReference>
<name>A0A5J4V284_9EUKA</name>
<feature type="region of interest" description="Disordered" evidence="2">
    <location>
        <begin position="312"/>
        <end position="338"/>
    </location>
</feature>
<dbReference type="Gene3D" id="1.25.10.10">
    <property type="entry name" value="Leucine-rich Repeat Variant"/>
    <property type="match status" value="1"/>
</dbReference>
<proteinExistence type="predicted"/>